<evidence type="ECO:0000256" key="1">
    <source>
        <dbReference type="ARBA" id="ARBA00004651"/>
    </source>
</evidence>
<dbReference type="PATRIC" id="fig|698760.3.peg.6593"/>
<feature type="region of interest" description="Disordered" evidence="6">
    <location>
        <begin position="29"/>
        <end position="58"/>
    </location>
</feature>
<keyword evidence="3 7" id="KW-0812">Transmembrane</keyword>
<evidence type="ECO:0000256" key="2">
    <source>
        <dbReference type="ARBA" id="ARBA00022475"/>
    </source>
</evidence>
<dbReference type="EMBL" id="AEJB01000443">
    <property type="protein sequence ID" value="ELP64544.1"/>
    <property type="molecule type" value="Genomic_DNA"/>
</dbReference>
<dbReference type="STRING" id="85558.T45_00820"/>
<evidence type="ECO:0000256" key="3">
    <source>
        <dbReference type="ARBA" id="ARBA00022692"/>
    </source>
</evidence>
<keyword evidence="10" id="KW-1185">Reference proteome</keyword>
<gene>
    <name evidence="9" type="ORF">STRTUCAR8_05057</name>
</gene>
<organism evidence="9 10">
    <name type="scientific">Streptomyces turgidiscabies (strain Car8)</name>
    <dbReference type="NCBI Taxonomy" id="698760"/>
    <lineage>
        <taxon>Bacteria</taxon>
        <taxon>Bacillati</taxon>
        <taxon>Actinomycetota</taxon>
        <taxon>Actinomycetes</taxon>
        <taxon>Kitasatosporales</taxon>
        <taxon>Streptomycetaceae</taxon>
        <taxon>Streptomyces</taxon>
    </lineage>
</organism>
<feature type="domain" description="ABC3 transporter permease C-terminal" evidence="8">
    <location>
        <begin position="171"/>
        <end position="283"/>
    </location>
</feature>
<evidence type="ECO:0000259" key="8">
    <source>
        <dbReference type="Pfam" id="PF02687"/>
    </source>
</evidence>
<evidence type="ECO:0000313" key="10">
    <source>
        <dbReference type="Proteomes" id="UP000010931"/>
    </source>
</evidence>
<feature type="transmembrane region" description="Helical" evidence="7">
    <location>
        <begin position="213"/>
        <end position="237"/>
    </location>
</feature>
<name>L7F083_STRT8</name>
<dbReference type="AlphaFoldDB" id="L7F083"/>
<comment type="caution">
    <text evidence="9">The sequence shown here is derived from an EMBL/GenBank/DDBJ whole genome shotgun (WGS) entry which is preliminary data.</text>
</comment>
<evidence type="ECO:0000256" key="5">
    <source>
        <dbReference type="ARBA" id="ARBA00023136"/>
    </source>
</evidence>
<dbReference type="Proteomes" id="UP000010931">
    <property type="component" value="Unassembled WGS sequence"/>
</dbReference>
<protein>
    <recommendedName>
        <fullName evidence="8">ABC3 transporter permease C-terminal domain-containing protein</fullName>
    </recommendedName>
</protein>
<accession>L7F083</accession>
<dbReference type="InterPro" id="IPR003838">
    <property type="entry name" value="ABC3_permease_C"/>
</dbReference>
<feature type="transmembrane region" description="Helical" evidence="7">
    <location>
        <begin position="269"/>
        <end position="292"/>
    </location>
</feature>
<evidence type="ECO:0000256" key="4">
    <source>
        <dbReference type="ARBA" id="ARBA00022989"/>
    </source>
</evidence>
<reference evidence="9 10" key="1">
    <citation type="journal article" date="2011" name="Plasmid">
        <title>Streptomyces turgidiscabies Car8 contains a modular pathogenicity island that shares virulence genes with other actinobacterial plant pathogens.</title>
        <authorList>
            <person name="Huguet-Tapia J.C."/>
            <person name="Badger J.H."/>
            <person name="Loria R."/>
            <person name="Pettis G.S."/>
        </authorList>
    </citation>
    <scope>NUCLEOTIDE SEQUENCE [LARGE SCALE GENOMIC DNA]</scope>
    <source>
        <strain evidence="9 10">Car8</strain>
    </source>
</reference>
<comment type="subcellular location">
    <subcellularLocation>
        <location evidence="1">Cell membrane</location>
        <topology evidence="1">Multi-pass membrane protein</topology>
    </subcellularLocation>
</comment>
<feature type="non-terminal residue" evidence="9">
    <location>
        <position position="1"/>
    </location>
</feature>
<keyword evidence="4 7" id="KW-1133">Transmembrane helix</keyword>
<proteinExistence type="predicted"/>
<keyword evidence="2" id="KW-1003">Cell membrane</keyword>
<dbReference type="Pfam" id="PF02687">
    <property type="entry name" value="FtsX"/>
    <property type="match status" value="1"/>
</dbReference>
<evidence type="ECO:0000313" key="9">
    <source>
        <dbReference type="EMBL" id="ELP64544.1"/>
    </source>
</evidence>
<feature type="transmembrane region" description="Helical" evidence="7">
    <location>
        <begin position="166"/>
        <end position="187"/>
    </location>
</feature>
<keyword evidence="5 7" id="KW-0472">Membrane</keyword>
<sequence length="305" mass="31404">SVINEARPQEGSQAVPLAGVDPDAYARLSNRTGLGPFDTASLRPEGSGTAGGAGRPLPALASPGVAEEYGTGPYPVLLPDGTSVTVRIVQVREHTPAVVGDDFLVVDRAGLPRDVARTTTLLLTGDALNGRALRSVTKGTAATVRLRGEERARHVDSPLQSGAERVFGVAVAASAGYAVLALLLTVLRTAPERGALLARLRTMGMSRSQGRRLLILTALPQAFLATAGGLLTGWAGIHLLSPGVDLTTIALASTSALDGAALRADPLSLAVPALTVLLLAVGVPAGQAWWTGRRGSVRELRMGDE</sequence>
<evidence type="ECO:0000256" key="6">
    <source>
        <dbReference type="SAM" id="MobiDB-lite"/>
    </source>
</evidence>
<evidence type="ECO:0000256" key="7">
    <source>
        <dbReference type="SAM" id="Phobius"/>
    </source>
</evidence>
<dbReference type="RefSeq" id="WP_006380422.1">
    <property type="nucleotide sequence ID" value="NZ_AEJB01000443.1"/>
</dbReference>
<dbReference type="GO" id="GO:0005886">
    <property type="term" value="C:plasma membrane"/>
    <property type="evidence" value="ECO:0007669"/>
    <property type="project" value="UniProtKB-SubCell"/>
</dbReference>